<dbReference type="InterPro" id="IPR004155">
    <property type="entry name" value="PBS_lyase_HEAT"/>
</dbReference>
<evidence type="ECO:0000313" key="3">
    <source>
        <dbReference type="Proteomes" id="UP001285521"/>
    </source>
</evidence>
<dbReference type="Gene3D" id="1.25.10.10">
    <property type="entry name" value="Leucine-rich Repeat Variant"/>
    <property type="match status" value="5"/>
</dbReference>
<reference evidence="2 3" key="1">
    <citation type="submission" date="2023-11" db="EMBL/GenBank/DDBJ databases">
        <title>Lentzea sokolovensis, sp. nov., Lentzea kristufkii, sp. nov., and Lentzea miocenensis, sp. nov., rare actinobacteria from Sokolov Coal Basin, Miocene lacustrine sediment, Czech Republic.</title>
        <authorList>
            <person name="Lara A."/>
            <person name="Kotroba L."/>
            <person name="Nouioui I."/>
            <person name="Neumann-Schaal M."/>
            <person name="Mast Y."/>
            <person name="Chronakova A."/>
        </authorList>
    </citation>
    <scope>NUCLEOTIDE SEQUENCE [LARGE SCALE GENOMIC DNA]</scope>
    <source>
        <strain evidence="2 3">BCCO 10_0856</strain>
    </source>
</reference>
<dbReference type="SUPFAM" id="SSF52540">
    <property type="entry name" value="P-loop containing nucleoside triphosphate hydrolases"/>
    <property type="match status" value="1"/>
</dbReference>
<feature type="domain" description="Novel STAND NTPase 1" evidence="1">
    <location>
        <begin position="208"/>
        <end position="584"/>
    </location>
</feature>
<dbReference type="Pfam" id="PF13646">
    <property type="entry name" value="HEAT_2"/>
    <property type="match status" value="1"/>
</dbReference>
<evidence type="ECO:0000259" key="1">
    <source>
        <dbReference type="Pfam" id="PF20703"/>
    </source>
</evidence>
<dbReference type="InterPro" id="IPR049052">
    <property type="entry name" value="nSTAND1"/>
</dbReference>
<accession>A0ABU4STT0</accession>
<dbReference type="PANTHER" id="PTHR12697:SF5">
    <property type="entry name" value="DEOXYHYPUSINE HYDROXYLASE"/>
    <property type="match status" value="1"/>
</dbReference>
<gene>
    <name evidence="2" type="ORF">SK803_03650</name>
</gene>
<organism evidence="2 3">
    <name type="scientific">Lentzea miocenica</name>
    <dbReference type="NCBI Taxonomy" id="3095431"/>
    <lineage>
        <taxon>Bacteria</taxon>
        <taxon>Bacillati</taxon>
        <taxon>Actinomycetota</taxon>
        <taxon>Actinomycetes</taxon>
        <taxon>Pseudonocardiales</taxon>
        <taxon>Pseudonocardiaceae</taxon>
        <taxon>Lentzea</taxon>
    </lineage>
</organism>
<dbReference type="SMART" id="SM00567">
    <property type="entry name" value="EZ_HEAT"/>
    <property type="match status" value="8"/>
</dbReference>
<keyword evidence="3" id="KW-1185">Reference proteome</keyword>
<dbReference type="RefSeq" id="WP_319964286.1">
    <property type="nucleotide sequence ID" value="NZ_JAXAVW010000002.1"/>
</dbReference>
<sequence>MQRIRVFLSSPGDVADERAIALEVLDRLQYEPVLRGRVTIEPVAWDKPGAGTPILASDTPQASINRGLPRPRDCDVVVVLFWARMGTPLPYPEYTRSDGEPYSSGTEWEFEDGISGSGQVLLYRRTAGVTISLDDPRLAEKHLQYERVKDFFARLRDPSTGAILRGHKEYTAPEHFREELTTDLREVLHRLVVGEAGQDTGPRWQGSPFPGLRSFTPSDAPIYFGRGRETDELVSRVDASRFVAVVGASGSGKSSLVGAGLIPRLAARGWTVPSHNGNQWIGPRFTPAELGDDPFLALAVKLGGIPREVVRDLRAGHLAQHVTDETLIFVDQFEELFTTVAPEHVEPFVALLANPGPAHVVATVRSDFYHRCVEIPALAKLLEAGQFPLSTPTDTLIDMIARPAACAGLDFDEGLPGRILDDAGKQPGTLPLLAYTLDELHRVCPGTLTHHAYDRLGGVAGAIGTRAEDVFQRKLDDATRATFDAVFRELVDIDEHGHVARRRAALSTVASSPAAERLIDVFVDARLLVRSAEPGQEPVVSAAHEALFGSWDRLREWIELGQDDLVLLRRVRAAAREWDEAGRAGAYLWQHERLEPVYEMITRLAPAIDPVLRDFIEFEHVRLLTEFTSPALEGYRRQSIADRLCVIGLQAVPELLDAMLDGAPAVRTAAAAALARLAPASILGLVEAAAHHPDADVRLAALSALRQTTDPHVVPALGHALHDQDDRVRSLASGALRAIGGAEAQSILAAAAGDADVDVRWQAVGTLGAFGEAAVNPLLLAMRDNDVRVRTDALRALQAICADAPEPLISALHDQNASMRAAATEVLGTLDERAIPALLAARHDLDDDVAWRVRDALDALGHTDPVEELIGNLPDSADALVRCGEEAVAPLHAVLTSPRPSEVRVAAAHALSKLGRTGTNALVAALQDERPQVWLRAMDALGTWPGSFNDVLALEGRPHEAAVALLLADERGYGATWLGDADLPTRQLFAVTLPAWPSHYVNSKLVELMQDEDRAVPPLAARGAGKIGAEMLPLLAPLVNDPNLQYPLSIALRTIGAEAVPWLLDLASGPDEQARELAIDVLTNIGGQAAVFGLVERGIELQPRK</sequence>
<dbReference type="Proteomes" id="UP001285521">
    <property type="component" value="Unassembled WGS sequence"/>
</dbReference>
<evidence type="ECO:0000313" key="2">
    <source>
        <dbReference type="EMBL" id="MDX8029286.1"/>
    </source>
</evidence>
<dbReference type="InterPro" id="IPR016024">
    <property type="entry name" value="ARM-type_fold"/>
</dbReference>
<dbReference type="PANTHER" id="PTHR12697">
    <property type="entry name" value="PBS LYASE HEAT-LIKE PROTEIN"/>
    <property type="match status" value="1"/>
</dbReference>
<dbReference type="InterPro" id="IPR011989">
    <property type="entry name" value="ARM-like"/>
</dbReference>
<proteinExistence type="predicted"/>
<comment type="caution">
    <text evidence="2">The sequence shown here is derived from an EMBL/GenBank/DDBJ whole genome shotgun (WGS) entry which is preliminary data.</text>
</comment>
<name>A0ABU4STT0_9PSEU</name>
<dbReference type="Pfam" id="PF20703">
    <property type="entry name" value="nSTAND1"/>
    <property type="match status" value="1"/>
</dbReference>
<dbReference type="InterPro" id="IPR027417">
    <property type="entry name" value="P-loop_NTPase"/>
</dbReference>
<dbReference type="EMBL" id="JAXAVW010000002">
    <property type="protein sequence ID" value="MDX8029286.1"/>
    <property type="molecule type" value="Genomic_DNA"/>
</dbReference>
<dbReference type="SUPFAM" id="SSF48371">
    <property type="entry name" value="ARM repeat"/>
    <property type="match status" value="1"/>
</dbReference>
<protein>
    <submittedName>
        <fullName evidence="2">HEAT repeat domain-containing protein</fullName>
    </submittedName>
</protein>